<dbReference type="EMBL" id="CM004478">
    <property type="protein sequence ID" value="OCT72007.1"/>
    <property type="molecule type" value="Genomic_DNA"/>
</dbReference>
<accession>A0A974CEV5</accession>
<evidence type="ECO:0000313" key="1">
    <source>
        <dbReference type="EMBL" id="OCT72007.1"/>
    </source>
</evidence>
<dbReference type="Proteomes" id="UP000694892">
    <property type="component" value="Chromosome 7L"/>
</dbReference>
<gene>
    <name evidence="1" type="ORF">XELAEV_18034988mg</name>
</gene>
<organism evidence="1 2">
    <name type="scientific">Xenopus laevis</name>
    <name type="common">African clawed frog</name>
    <dbReference type="NCBI Taxonomy" id="8355"/>
    <lineage>
        <taxon>Eukaryota</taxon>
        <taxon>Metazoa</taxon>
        <taxon>Chordata</taxon>
        <taxon>Craniata</taxon>
        <taxon>Vertebrata</taxon>
        <taxon>Euteleostomi</taxon>
        <taxon>Amphibia</taxon>
        <taxon>Batrachia</taxon>
        <taxon>Anura</taxon>
        <taxon>Pipoidea</taxon>
        <taxon>Pipidae</taxon>
        <taxon>Xenopodinae</taxon>
        <taxon>Xenopus</taxon>
        <taxon>Xenopus</taxon>
    </lineage>
</organism>
<dbReference type="AlphaFoldDB" id="A0A974CEV5"/>
<evidence type="ECO:0000313" key="2">
    <source>
        <dbReference type="Proteomes" id="UP000694892"/>
    </source>
</evidence>
<protein>
    <submittedName>
        <fullName evidence="1">Uncharacterized protein</fullName>
    </submittedName>
</protein>
<sequence>MLDDAAHRIRALWRALDDDYLPAHRILLRSGFLFPVRHSHEAATRDVLSYWKLLLTCCILPPCPSP</sequence>
<name>A0A974CEV5_XENLA</name>
<reference evidence="2" key="1">
    <citation type="journal article" date="2016" name="Nature">
        <title>Genome evolution in the allotetraploid frog Xenopus laevis.</title>
        <authorList>
            <person name="Session A.M."/>
            <person name="Uno Y."/>
            <person name="Kwon T."/>
            <person name="Chapman J.A."/>
            <person name="Toyoda A."/>
            <person name="Takahashi S."/>
            <person name="Fukui A."/>
            <person name="Hikosaka A."/>
            <person name="Suzuki A."/>
            <person name="Kondo M."/>
            <person name="van Heeringen S.J."/>
            <person name="Quigley I."/>
            <person name="Heinz S."/>
            <person name="Ogino H."/>
            <person name="Ochi H."/>
            <person name="Hellsten U."/>
            <person name="Lyons J.B."/>
            <person name="Simakov O."/>
            <person name="Putnam N."/>
            <person name="Stites J."/>
            <person name="Kuroki Y."/>
            <person name="Tanaka T."/>
            <person name="Michiue T."/>
            <person name="Watanabe M."/>
            <person name="Bogdanovic O."/>
            <person name="Lister R."/>
            <person name="Georgiou G."/>
            <person name="Paranjpe S.S."/>
            <person name="van Kruijsbergen I."/>
            <person name="Shu S."/>
            <person name="Carlson J."/>
            <person name="Kinoshita T."/>
            <person name="Ohta Y."/>
            <person name="Mawaribuchi S."/>
            <person name="Jenkins J."/>
            <person name="Grimwood J."/>
            <person name="Schmutz J."/>
            <person name="Mitros T."/>
            <person name="Mozaffari S.V."/>
            <person name="Suzuki Y."/>
            <person name="Haramoto Y."/>
            <person name="Yamamoto T.S."/>
            <person name="Takagi C."/>
            <person name="Heald R."/>
            <person name="Miller K."/>
            <person name="Haudenschild C."/>
            <person name="Kitzman J."/>
            <person name="Nakayama T."/>
            <person name="Izutsu Y."/>
            <person name="Robert J."/>
            <person name="Fortriede J."/>
            <person name="Burns K."/>
            <person name="Lotay V."/>
            <person name="Karimi K."/>
            <person name="Yasuoka Y."/>
            <person name="Dichmann D.S."/>
            <person name="Flajnik M.F."/>
            <person name="Houston D.W."/>
            <person name="Shendure J."/>
            <person name="DuPasquier L."/>
            <person name="Vize P.D."/>
            <person name="Zorn A.M."/>
            <person name="Ito M."/>
            <person name="Marcotte E.M."/>
            <person name="Wallingford J.B."/>
            <person name="Ito Y."/>
            <person name="Asashima M."/>
            <person name="Ueno N."/>
            <person name="Matsuda Y."/>
            <person name="Veenstra G.J."/>
            <person name="Fujiyama A."/>
            <person name="Harland R.M."/>
            <person name="Taira M."/>
            <person name="Rokhsar D.S."/>
        </authorList>
    </citation>
    <scope>NUCLEOTIDE SEQUENCE [LARGE SCALE GENOMIC DNA]</scope>
    <source>
        <strain evidence="2">J</strain>
    </source>
</reference>
<proteinExistence type="predicted"/>